<accession>A0A9P6VID6</accession>
<dbReference type="EMBL" id="VNKQ01000010">
    <property type="protein sequence ID" value="KAG0648259.1"/>
    <property type="molecule type" value="Genomic_DNA"/>
</dbReference>
<dbReference type="OrthoDB" id="192832at2759"/>
<dbReference type="AlphaFoldDB" id="A0A9P6VID6"/>
<keyword evidence="6" id="KW-0732">Signal</keyword>
<evidence type="ECO:0000313" key="8">
    <source>
        <dbReference type="EMBL" id="KAG0648259.1"/>
    </source>
</evidence>
<organism evidence="8 9">
    <name type="scientific">Hyphodiscus hymeniophilus</name>
    <dbReference type="NCBI Taxonomy" id="353542"/>
    <lineage>
        <taxon>Eukaryota</taxon>
        <taxon>Fungi</taxon>
        <taxon>Dikarya</taxon>
        <taxon>Ascomycota</taxon>
        <taxon>Pezizomycotina</taxon>
        <taxon>Leotiomycetes</taxon>
        <taxon>Helotiales</taxon>
        <taxon>Hyphodiscaceae</taxon>
        <taxon>Hyphodiscus</taxon>
    </lineage>
</organism>
<comment type="caution">
    <text evidence="8">The sequence shown here is derived from an EMBL/GenBank/DDBJ whole genome shotgun (WGS) entry which is preliminary data.</text>
</comment>
<dbReference type="InterPro" id="IPR050546">
    <property type="entry name" value="Glycosyl_Hydrlase_16"/>
</dbReference>
<gene>
    <name evidence="8" type="ORF">D0Z07_5556</name>
</gene>
<proteinExistence type="inferred from homology"/>
<evidence type="ECO:0000313" key="9">
    <source>
        <dbReference type="Proteomes" id="UP000785200"/>
    </source>
</evidence>
<dbReference type="Pfam" id="PF26113">
    <property type="entry name" value="GH16_XgeA"/>
    <property type="match status" value="1"/>
</dbReference>
<keyword evidence="9" id="KW-1185">Reference proteome</keyword>
<evidence type="ECO:0000256" key="4">
    <source>
        <dbReference type="ARBA" id="ARBA00022801"/>
    </source>
</evidence>
<evidence type="ECO:0000259" key="7">
    <source>
        <dbReference type="PROSITE" id="PS51762"/>
    </source>
</evidence>
<protein>
    <recommendedName>
        <fullName evidence="3">endo-1,3(4)-beta-glucanase</fullName>
        <ecNumber evidence="3">3.2.1.6</ecNumber>
    </recommendedName>
</protein>
<dbReference type="PANTHER" id="PTHR10963">
    <property type="entry name" value="GLYCOSYL HYDROLASE-RELATED"/>
    <property type="match status" value="1"/>
</dbReference>
<dbReference type="GO" id="GO:0052861">
    <property type="term" value="F:endo-1,3(4)-beta-glucanase activity"/>
    <property type="evidence" value="ECO:0007669"/>
    <property type="project" value="UniProtKB-EC"/>
</dbReference>
<feature type="chain" id="PRO_5040194505" description="endo-1,3(4)-beta-glucanase" evidence="6">
    <location>
        <begin position="24"/>
        <end position="315"/>
    </location>
</feature>
<sequence>MLSSHSLMSAGFALVSLLELGNAYTLVATYDSTNFFDEFSFFTGADPTDGFVDYVSQSVADSADLVSYQNGQVYLGVDHTTNNPTGGRESVRLSSNEAFTQGLFLADIAHMPGGICGTWPAFWMFGPNWPAGGEIDIIEGVNDQATDSITLHTASGCSVSNSGSLAGTATVGSNCNANNANDGCGVSTSNTNGYGAGFNAIGGGVYATQWTSSGIYVWFFERGSIPSDITDGNPDTSGWGSPTASFSGGGCDFDSYFQNNNIVFDTTFCGSWAGAVWDSTGSCGSLADTCQDYVAGNPGAFVDAYWAINSVKVYQ</sequence>
<keyword evidence="4" id="KW-0378">Hydrolase</keyword>
<feature type="domain" description="GH16" evidence="7">
    <location>
        <begin position="18"/>
        <end position="315"/>
    </location>
</feature>
<dbReference type="FunFam" id="2.60.120.200:FF:000114">
    <property type="entry name" value="Probable endo-1,3(4)-beta-glucanase NFIA_089530"/>
    <property type="match status" value="1"/>
</dbReference>
<dbReference type="CDD" id="cd02181">
    <property type="entry name" value="GH16_fungal_Lam16A_glucanase"/>
    <property type="match status" value="1"/>
</dbReference>
<evidence type="ECO:0000256" key="5">
    <source>
        <dbReference type="ARBA" id="ARBA00023295"/>
    </source>
</evidence>
<dbReference type="PANTHER" id="PTHR10963:SF24">
    <property type="entry name" value="GLYCOSIDASE C21B10.07-RELATED"/>
    <property type="match status" value="1"/>
</dbReference>
<comment type="similarity">
    <text evidence="2">Belongs to the glycosyl hydrolase 16 family.</text>
</comment>
<dbReference type="InterPro" id="IPR013320">
    <property type="entry name" value="ConA-like_dom_sf"/>
</dbReference>
<keyword evidence="5" id="KW-0326">Glycosidase</keyword>
<feature type="signal peptide" evidence="6">
    <location>
        <begin position="1"/>
        <end position="23"/>
    </location>
</feature>
<evidence type="ECO:0000256" key="3">
    <source>
        <dbReference type="ARBA" id="ARBA00012599"/>
    </source>
</evidence>
<dbReference type="GO" id="GO:0009251">
    <property type="term" value="P:glucan catabolic process"/>
    <property type="evidence" value="ECO:0007669"/>
    <property type="project" value="TreeGrafter"/>
</dbReference>
<comment type="catalytic activity">
    <reaction evidence="1">
        <text>Endohydrolysis of (1-&gt;3)- or (1-&gt;4)-linkages in beta-D-glucans when the glucose residue whose reducing group is involved in the linkage to be hydrolyzed is itself substituted at C-3.</text>
        <dbReference type="EC" id="3.2.1.6"/>
    </reaction>
</comment>
<dbReference type="PROSITE" id="PS51762">
    <property type="entry name" value="GH16_2"/>
    <property type="match status" value="1"/>
</dbReference>
<dbReference type="InterPro" id="IPR000757">
    <property type="entry name" value="Beta-glucanase-like"/>
</dbReference>
<dbReference type="SUPFAM" id="SSF49899">
    <property type="entry name" value="Concanavalin A-like lectins/glucanases"/>
    <property type="match status" value="1"/>
</dbReference>
<evidence type="ECO:0000256" key="1">
    <source>
        <dbReference type="ARBA" id="ARBA00000124"/>
    </source>
</evidence>
<name>A0A9P6VID6_9HELO</name>
<evidence type="ECO:0000256" key="6">
    <source>
        <dbReference type="SAM" id="SignalP"/>
    </source>
</evidence>
<dbReference type="EC" id="3.2.1.6" evidence="3"/>
<dbReference type="Proteomes" id="UP000785200">
    <property type="component" value="Unassembled WGS sequence"/>
</dbReference>
<dbReference type="Gene3D" id="2.60.120.200">
    <property type="match status" value="1"/>
</dbReference>
<reference evidence="8" key="1">
    <citation type="submission" date="2019-07" db="EMBL/GenBank/DDBJ databases">
        <title>Hyphodiscus hymeniophilus genome sequencing and assembly.</title>
        <authorList>
            <person name="Kramer G."/>
            <person name="Nodwell J."/>
        </authorList>
    </citation>
    <scope>NUCLEOTIDE SEQUENCE</scope>
    <source>
        <strain evidence="8">ATCC 34498</strain>
    </source>
</reference>
<evidence type="ECO:0000256" key="2">
    <source>
        <dbReference type="ARBA" id="ARBA00006865"/>
    </source>
</evidence>